<feature type="compositionally biased region" description="Polar residues" evidence="3">
    <location>
        <begin position="1"/>
        <end position="10"/>
    </location>
</feature>
<evidence type="ECO:0000256" key="3">
    <source>
        <dbReference type="SAM" id="MobiDB-lite"/>
    </source>
</evidence>
<dbReference type="PANTHER" id="PTHR10972">
    <property type="entry name" value="OXYSTEROL-BINDING PROTEIN-RELATED"/>
    <property type="match status" value="1"/>
</dbReference>
<evidence type="ECO:0000313" key="5">
    <source>
        <dbReference type="Proteomes" id="UP000014680"/>
    </source>
</evidence>
<dbReference type="EMBL" id="KB206860">
    <property type="protein sequence ID" value="ELP87191.1"/>
    <property type="molecule type" value="Genomic_DNA"/>
</dbReference>
<dbReference type="OMA" id="VHTHKKD"/>
<dbReference type="PROSITE" id="PS01013">
    <property type="entry name" value="OSBP"/>
    <property type="match status" value="1"/>
</dbReference>
<dbReference type="InterPro" id="IPR018494">
    <property type="entry name" value="Oxysterol-bd_CS"/>
</dbReference>
<dbReference type="RefSeq" id="XP_004253962.1">
    <property type="nucleotide sequence ID" value="XM_004253914.1"/>
</dbReference>
<dbReference type="InterPro" id="IPR037239">
    <property type="entry name" value="OSBP_sf"/>
</dbReference>
<dbReference type="GeneID" id="14886310"/>
<protein>
    <submittedName>
        <fullName evidence="4">Oxysterol binding protein 5, putative</fullName>
    </submittedName>
</protein>
<evidence type="ECO:0000256" key="2">
    <source>
        <dbReference type="RuleBase" id="RU003844"/>
    </source>
</evidence>
<sequence>MSTTSSTNTDKILPTKTLPKVPPPKVPSKELPKAPSKAPPKPPQKVPPKQPETHEITHVEKEEKSEQQKESTSSTLQTVEIKKTPHEILMEDLESSSHYVHAENDLKAFFDATEEGKSIIWDLLKQVRPGMDLSRISFPSHILEPRSFLVKTTDYFSHIQMFEKISSEPDASRRMLLLVSWLLSGFYLMPTGIKKPYNPVLGETFRTMWKHPDGTHSYLIGEQVSHHPPISAFYASNRAQGWMGNGYIKFSTVFRGISAGIILGGGIDIYLLKWNEHYTMTFPEALASGFFVGPMLMEIAGKSTFNCKESGYSAELEFHTTGVFSKDKYQTVTGKITHEGKEVYTVSGNYYNELFYTGSDKVKKSLLDINKLKMEKGAERFTVDKKTQGAFESDKLWEKVTEAIYKGDQKVATDEKCILEEEQRERVRVNETNGTPYETKYFVADDTLGWKYVDFNNKQFNSELEVCDYEKDYHIKTLTKEEQQMKEQHKLERIM</sequence>
<dbReference type="AlphaFoldDB" id="A0A0A1U5T5"/>
<accession>A0A0A1U5T5</accession>
<comment type="similarity">
    <text evidence="1 2">Belongs to the OSBP family.</text>
</comment>
<dbReference type="Pfam" id="PF01237">
    <property type="entry name" value="Oxysterol_BP"/>
    <property type="match status" value="1"/>
</dbReference>
<organism evidence="4 5">
    <name type="scientific">Entamoeba invadens IP1</name>
    <dbReference type="NCBI Taxonomy" id="370355"/>
    <lineage>
        <taxon>Eukaryota</taxon>
        <taxon>Amoebozoa</taxon>
        <taxon>Evosea</taxon>
        <taxon>Archamoebae</taxon>
        <taxon>Mastigamoebida</taxon>
        <taxon>Entamoebidae</taxon>
        <taxon>Entamoeba</taxon>
    </lineage>
</organism>
<reference evidence="4 5" key="1">
    <citation type="submission" date="2012-10" db="EMBL/GenBank/DDBJ databases">
        <authorList>
            <person name="Zafar N."/>
            <person name="Inman J."/>
            <person name="Hall N."/>
            <person name="Lorenzi H."/>
            <person name="Caler E."/>
        </authorList>
    </citation>
    <scope>NUCLEOTIDE SEQUENCE [LARGE SCALE GENOMIC DNA]</scope>
    <source>
        <strain evidence="4 5">IP1</strain>
    </source>
</reference>
<feature type="compositionally biased region" description="Basic and acidic residues" evidence="3">
    <location>
        <begin position="51"/>
        <end position="69"/>
    </location>
</feature>
<dbReference type="GO" id="GO:0032934">
    <property type="term" value="F:sterol binding"/>
    <property type="evidence" value="ECO:0007669"/>
    <property type="project" value="TreeGrafter"/>
</dbReference>
<dbReference type="GO" id="GO:0016020">
    <property type="term" value="C:membrane"/>
    <property type="evidence" value="ECO:0007669"/>
    <property type="project" value="TreeGrafter"/>
</dbReference>
<name>A0A0A1U5T5_ENTIV</name>
<dbReference type="Gene3D" id="3.30.70.3490">
    <property type="match status" value="1"/>
</dbReference>
<dbReference type="Proteomes" id="UP000014680">
    <property type="component" value="Unassembled WGS sequence"/>
</dbReference>
<dbReference type="VEuPathDB" id="AmoebaDB:EIN_093480"/>
<feature type="compositionally biased region" description="Pro residues" evidence="3">
    <location>
        <begin position="37"/>
        <end position="50"/>
    </location>
</feature>
<feature type="region of interest" description="Disordered" evidence="3">
    <location>
        <begin position="1"/>
        <end position="77"/>
    </location>
</feature>
<dbReference type="PANTHER" id="PTHR10972:SF102">
    <property type="entry name" value="OXYSTEROL-BINDING PROTEIN"/>
    <property type="match status" value="1"/>
</dbReference>
<keyword evidence="5" id="KW-1185">Reference proteome</keyword>
<dbReference type="GO" id="GO:0005829">
    <property type="term" value="C:cytosol"/>
    <property type="evidence" value="ECO:0007669"/>
    <property type="project" value="TreeGrafter"/>
</dbReference>
<dbReference type="InterPro" id="IPR000648">
    <property type="entry name" value="Oxysterol-bd"/>
</dbReference>
<dbReference type="KEGG" id="eiv:EIN_093480"/>
<dbReference type="Gene3D" id="1.10.287.2720">
    <property type="match status" value="1"/>
</dbReference>
<dbReference type="OrthoDB" id="14833at2759"/>
<evidence type="ECO:0000256" key="1">
    <source>
        <dbReference type="ARBA" id="ARBA00008842"/>
    </source>
</evidence>
<dbReference type="Gene3D" id="2.40.160.120">
    <property type="match status" value="1"/>
</dbReference>
<proteinExistence type="inferred from homology"/>
<dbReference type="SUPFAM" id="SSF144000">
    <property type="entry name" value="Oxysterol-binding protein-like"/>
    <property type="match status" value="1"/>
</dbReference>
<gene>
    <name evidence="4" type="ORF">EIN_093480</name>
</gene>
<evidence type="ECO:0000313" key="4">
    <source>
        <dbReference type="EMBL" id="ELP87191.1"/>
    </source>
</evidence>